<reference evidence="3" key="1">
    <citation type="submission" date="2017-05" db="EMBL/GenBank/DDBJ databases">
        <title>The Genome Sequence of Enterococcus sp. 4G2_DIV0659.</title>
        <authorList>
            <consortium name="The Broad Institute Genomics Platform"/>
            <consortium name="The Broad Institute Genomic Center for Infectious Diseases"/>
            <person name="Earl A."/>
            <person name="Manson A."/>
            <person name="Schwartman J."/>
            <person name="Gilmore M."/>
            <person name="Abouelleil A."/>
            <person name="Cao P."/>
            <person name="Chapman S."/>
            <person name="Cusick C."/>
            <person name="Shea T."/>
            <person name="Young S."/>
            <person name="Neafsey D."/>
            <person name="Nusbaum C."/>
            <person name="Birren B."/>
        </authorList>
    </citation>
    <scope>NUCLEOTIDE SEQUENCE [LARGE SCALE GENOMIC DNA]</scope>
    <source>
        <strain evidence="3">4G2_DIV0659</strain>
    </source>
</reference>
<organism evidence="3">
    <name type="scientific">Candidatus Enterococcus mansonii</name>
    <dbReference type="NCBI Taxonomy" id="1834181"/>
    <lineage>
        <taxon>Bacteria</taxon>
        <taxon>Bacillati</taxon>
        <taxon>Bacillota</taxon>
        <taxon>Bacilli</taxon>
        <taxon>Lactobacillales</taxon>
        <taxon>Enterococcaceae</taxon>
        <taxon>Enterococcus</taxon>
    </lineage>
</organism>
<dbReference type="SUPFAM" id="SSF53098">
    <property type="entry name" value="Ribonuclease H-like"/>
    <property type="match status" value="1"/>
</dbReference>
<dbReference type="PROSITE" id="PS50994">
    <property type="entry name" value="INTEGRASE"/>
    <property type="match status" value="1"/>
</dbReference>
<dbReference type="Pfam" id="PF13333">
    <property type="entry name" value="rve_2"/>
    <property type="match status" value="1"/>
</dbReference>
<comment type="caution">
    <text evidence="3">The sequence shown here is derived from an EMBL/GenBank/DDBJ whole genome shotgun (WGS) entry which is preliminary data.</text>
</comment>
<dbReference type="EMBL" id="NGLE01000001">
    <property type="protein sequence ID" value="OTO10142.1"/>
    <property type="molecule type" value="Genomic_DNA"/>
</dbReference>
<dbReference type="InterPro" id="IPR036397">
    <property type="entry name" value="RNaseH_sf"/>
</dbReference>
<dbReference type="InterPro" id="IPR012337">
    <property type="entry name" value="RNaseH-like_sf"/>
</dbReference>
<dbReference type="STRING" id="1834181.A5880_000825"/>
<dbReference type="Pfam" id="PF00665">
    <property type="entry name" value="rve"/>
    <property type="match status" value="1"/>
</dbReference>
<sequence>MFKRTSETTKEKTNQEKAEIIRSLRDQYPLTELLKALHLSKSSYFYTLHTSETKDEELENQLIIIRQSHPNYGYRRMTAMLRKEGVIINEKRVLRVMRKLQLLVTNYHHKSRKYNSYKGTVGKIAQNLVKRRFETSVLHQKMVTDTTEFKYYEEGVVKKAYLNPFLDLFNREVISYSLTKKPNARAIIDALEEAISKSSDCLYRRTIHSDQGWAYQMHQYTDTLKKHHIFQSMSRKGNCYDNSVMENFFGLLKQEMYYGNTFTTYEKLKTNINDWIIYYNQKRIKKKLNWLSPEEYRLKMIQ</sequence>
<dbReference type="InterPro" id="IPR025948">
    <property type="entry name" value="HTH-like_dom"/>
</dbReference>
<accession>A0A242CK29</accession>
<evidence type="ECO:0000313" key="3">
    <source>
        <dbReference type="EMBL" id="OTO10142.1"/>
    </source>
</evidence>
<dbReference type="InterPro" id="IPR001584">
    <property type="entry name" value="Integrase_cat-core"/>
</dbReference>
<dbReference type="NCBIfam" id="NF033516">
    <property type="entry name" value="transpos_IS3"/>
    <property type="match status" value="1"/>
</dbReference>
<dbReference type="InterPro" id="IPR048020">
    <property type="entry name" value="Transpos_IS3"/>
</dbReference>
<proteinExistence type="predicted"/>
<comment type="function">
    <text evidence="1">Involved in the transposition of the insertion sequence.</text>
</comment>
<dbReference type="AlphaFoldDB" id="A0A242CK29"/>
<protein>
    <recommendedName>
        <fullName evidence="2">Integrase catalytic domain-containing protein</fullName>
    </recommendedName>
</protein>
<gene>
    <name evidence="3" type="ORF">A5880_000825</name>
</gene>
<dbReference type="GO" id="GO:0015074">
    <property type="term" value="P:DNA integration"/>
    <property type="evidence" value="ECO:0007669"/>
    <property type="project" value="InterPro"/>
</dbReference>
<dbReference type="Pfam" id="PF13276">
    <property type="entry name" value="HTH_21"/>
    <property type="match status" value="1"/>
</dbReference>
<dbReference type="GO" id="GO:0003676">
    <property type="term" value="F:nucleic acid binding"/>
    <property type="evidence" value="ECO:0007669"/>
    <property type="project" value="InterPro"/>
</dbReference>
<name>A0A242CK29_9ENTE</name>
<dbReference type="Gene3D" id="3.30.420.10">
    <property type="entry name" value="Ribonuclease H-like superfamily/Ribonuclease H"/>
    <property type="match status" value="1"/>
</dbReference>
<dbReference type="PANTHER" id="PTHR46889:SF4">
    <property type="entry name" value="TRANSPOSASE INSO FOR INSERTION SEQUENCE ELEMENT IS911B-RELATED"/>
    <property type="match status" value="1"/>
</dbReference>
<evidence type="ECO:0000256" key="1">
    <source>
        <dbReference type="ARBA" id="ARBA00002286"/>
    </source>
</evidence>
<dbReference type="InterPro" id="IPR050900">
    <property type="entry name" value="Transposase_IS3/IS150/IS904"/>
</dbReference>
<feature type="domain" description="Integrase catalytic" evidence="2">
    <location>
        <begin position="132"/>
        <end position="301"/>
    </location>
</feature>
<evidence type="ECO:0000259" key="2">
    <source>
        <dbReference type="PROSITE" id="PS50994"/>
    </source>
</evidence>
<dbReference type="PANTHER" id="PTHR46889">
    <property type="entry name" value="TRANSPOSASE INSF FOR INSERTION SEQUENCE IS3B-RELATED"/>
    <property type="match status" value="1"/>
</dbReference>